<dbReference type="AlphaFoldDB" id="U3A3D0"/>
<comment type="similarity">
    <text evidence="2">Belongs to the 2H phosphoesterase superfamily. ThpR family.</text>
</comment>
<dbReference type="Pfam" id="PF13563">
    <property type="entry name" value="2_5_RNA_ligase2"/>
    <property type="match status" value="1"/>
</dbReference>
<organism evidence="3 4">
    <name type="scientific">Halarchaeum acidiphilum MH1-52-1</name>
    <dbReference type="NCBI Taxonomy" id="1261545"/>
    <lineage>
        <taxon>Archaea</taxon>
        <taxon>Methanobacteriati</taxon>
        <taxon>Methanobacteriota</taxon>
        <taxon>Stenosarchaea group</taxon>
        <taxon>Halobacteria</taxon>
        <taxon>Halobacteriales</taxon>
        <taxon>Halobacteriaceae</taxon>
    </lineage>
</organism>
<protein>
    <recommendedName>
        <fullName evidence="2">RNA 2',3'-cyclic phosphodiesterase</fullName>
        <shortName evidence="2">RNA 2',3'-CPDase</shortName>
        <ecNumber evidence="2">3.1.4.58</ecNumber>
    </recommendedName>
</protein>
<accession>U3A3D0</accession>
<dbReference type="SUPFAM" id="SSF55144">
    <property type="entry name" value="LigT-like"/>
    <property type="match status" value="1"/>
</dbReference>
<evidence type="ECO:0000256" key="2">
    <source>
        <dbReference type="HAMAP-Rule" id="MF_01940"/>
    </source>
</evidence>
<evidence type="ECO:0000313" key="3">
    <source>
        <dbReference type="EMBL" id="GAD52159.1"/>
    </source>
</evidence>
<dbReference type="OrthoDB" id="44091at2157"/>
<evidence type="ECO:0000313" key="4">
    <source>
        <dbReference type="Proteomes" id="UP000016986"/>
    </source>
</evidence>
<dbReference type="EC" id="3.1.4.58" evidence="2"/>
<dbReference type="GO" id="GO:0004113">
    <property type="term" value="F:2',3'-cyclic-nucleotide 3'-phosphodiesterase activity"/>
    <property type="evidence" value="ECO:0007669"/>
    <property type="project" value="InterPro"/>
</dbReference>
<dbReference type="Gene3D" id="3.90.1140.10">
    <property type="entry name" value="Cyclic phosphodiesterase"/>
    <property type="match status" value="1"/>
</dbReference>
<name>U3A3D0_9EURY</name>
<dbReference type="GO" id="GO:0016874">
    <property type="term" value="F:ligase activity"/>
    <property type="evidence" value="ECO:0007669"/>
    <property type="project" value="UniProtKB-KW"/>
</dbReference>
<dbReference type="HAMAP" id="MF_01940">
    <property type="entry name" value="RNA_CPDase"/>
    <property type="match status" value="1"/>
</dbReference>
<dbReference type="PANTHER" id="PTHR35561">
    <property type="entry name" value="RNA 2',3'-CYCLIC PHOSPHODIESTERASE"/>
    <property type="match status" value="1"/>
</dbReference>
<feature type="active site" description="Proton donor" evidence="2">
    <location>
        <position position="39"/>
    </location>
</feature>
<keyword evidence="1 2" id="KW-0378">Hydrolase</keyword>
<evidence type="ECO:0000256" key="1">
    <source>
        <dbReference type="ARBA" id="ARBA00022801"/>
    </source>
</evidence>
<keyword evidence="3" id="KW-0436">Ligase</keyword>
<dbReference type="PANTHER" id="PTHR35561:SF1">
    <property type="entry name" value="RNA 2',3'-CYCLIC PHOSPHODIESTERASE"/>
    <property type="match status" value="1"/>
</dbReference>
<dbReference type="GO" id="GO:0008664">
    <property type="term" value="F:RNA 2',3'-cyclic 3'-phosphodiesterase activity"/>
    <property type="evidence" value="ECO:0007669"/>
    <property type="project" value="UniProtKB-EC"/>
</dbReference>
<comment type="function">
    <text evidence="2">Hydrolyzes RNA 2',3'-cyclic phosphodiester to an RNA 2'-phosphomonoester.</text>
</comment>
<comment type="caution">
    <text evidence="3">The sequence shown here is derived from an EMBL/GenBank/DDBJ whole genome shotgun (WGS) entry which is preliminary data.</text>
</comment>
<sequence>MRLFVSVDLPESLADAVRAVQTGFAGADGLDFVDPARTHVTLKFLGDVSEDEYDETVAALDRAVDSSRVGPFDATVGGLGVFPSLDYISVLWAGIGEGAVELAALHEAVERESVAAGFDPAENEFTPHVTLARMKHGGGKELVQRLVRERDPEVGTMRVEAIRLTESTLTNEGPKYETRARFELGR</sequence>
<proteinExistence type="inferred from homology"/>
<dbReference type="Proteomes" id="UP000016986">
    <property type="component" value="Unassembled WGS sequence"/>
</dbReference>
<feature type="active site" description="Proton acceptor" evidence="2">
    <location>
        <position position="128"/>
    </location>
</feature>
<dbReference type="NCBIfam" id="TIGR02258">
    <property type="entry name" value="2_5_ligase"/>
    <property type="match status" value="1"/>
</dbReference>
<dbReference type="eggNOG" id="arCOG01736">
    <property type="taxonomic scope" value="Archaea"/>
</dbReference>
<dbReference type="InterPro" id="IPR004175">
    <property type="entry name" value="RNA_CPDase"/>
</dbReference>
<reference evidence="3 4" key="1">
    <citation type="submission" date="2013-09" db="EMBL/GenBank/DDBJ databases">
        <title>Whole genome sequencing of Halarchaeum acidiphilum strain MH1-52-1.</title>
        <authorList>
            <person name="Shimane Y."/>
            <person name="Minegishi H."/>
            <person name="Nishi S."/>
            <person name="Echigo A."/>
            <person name="Shuto A."/>
            <person name="Konishi M."/>
            <person name="Ito T."/>
            <person name="Ohkuma M."/>
            <person name="Ohta Y."/>
            <person name="Nagano Y."/>
            <person name="Tsubouchi T."/>
            <person name="Mori K."/>
            <person name="Usui K."/>
            <person name="Kamekura M."/>
            <person name="Usami R."/>
            <person name="Takaki Y."/>
            <person name="Hatada Y."/>
        </authorList>
    </citation>
    <scope>NUCLEOTIDE SEQUENCE [LARGE SCALE GENOMIC DNA]</scope>
    <source>
        <strain evidence="3 4">JCM 16109</strain>
    </source>
</reference>
<comment type="catalytic activity">
    <reaction evidence="2">
        <text>a 3'-end 2',3'-cyclophospho-ribonucleotide-RNA + H2O = a 3'-end 2'-phospho-ribonucleotide-RNA + H(+)</text>
        <dbReference type="Rhea" id="RHEA:11828"/>
        <dbReference type="Rhea" id="RHEA-COMP:10464"/>
        <dbReference type="Rhea" id="RHEA-COMP:17353"/>
        <dbReference type="ChEBI" id="CHEBI:15377"/>
        <dbReference type="ChEBI" id="CHEBI:15378"/>
        <dbReference type="ChEBI" id="CHEBI:83064"/>
        <dbReference type="ChEBI" id="CHEBI:173113"/>
        <dbReference type="EC" id="3.1.4.58"/>
    </reaction>
</comment>
<dbReference type="InterPro" id="IPR009097">
    <property type="entry name" value="Cyclic_Pdiesterase"/>
</dbReference>
<dbReference type="RefSeq" id="WP_020221374.1">
    <property type="nucleotide sequence ID" value="NZ_BANO01000056.1"/>
</dbReference>
<gene>
    <name evidence="3" type="ORF">MBEHAL_0919</name>
</gene>
<feature type="short sequence motif" description="HXTX 1" evidence="2">
    <location>
        <begin position="39"/>
        <end position="42"/>
    </location>
</feature>
<feature type="short sequence motif" description="HXTX 2" evidence="2">
    <location>
        <begin position="128"/>
        <end position="131"/>
    </location>
</feature>
<keyword evidence="4" id="KW-1185">Reference proteome</keyword>
<dbReference type="EMBL" id="BATA01000016">
    <property type="protein sequence ID" value="GAD52159.1"/>
    <property type="molecule type" value="Genomic_DNA"/>
</dbReference>